<evidence type="ECO:0000256" key="7">
    <source>
        <dbReference type="ARBA" id="ARBA00035187"/>
    </source>
</evidence>
<dbReference type="GO" id="GO:0005739">
    <property type="term" value="C:mitochondrion"/>
    <property type="evidence" value="ECO:0007669"/>
    <property type="project" value="TreeGrafter"/>
</dbReference>
<evidence type="ECO:0000313" key="12">
    <source>
        <dbReference type="EMBL" id="KAF9512100.1"/>
    </source>
</evidence>
<dbReference type="PROSITE" id="PS50137">
    <property type="entry name" value="DS_RBD"/>
    <property type="match status" value="1"/>
</dbReference>
<dbReference type="InterPro" id="IPR044443">
    <property type="entry name" value="Ribosomal_mL44_DSRM_fung"/>
</dbReference>
<organism evidence="12 13">
    <name type="scientific">Hydnum rufescens UP504</name>
    <dbReference type="NCBI Taxonomy" id="1448309"/>
    <lineage>
        <taxon>Eukaryota</taxon>
        <taxon>Fungi</taxon>
        <taxon>Dikarya</taxon>
        <taxon>Basidiomycota</taxon>
        <taxon>Agaricomycotina</taxon>
        <taxon>Agaricomycetes</taxon>
        <taxon>Cantharellales</taxon>
        <taxon>Hydnaceae</taxon>
        <taxon>Hydnum</taxon>
    </lineage>
</organism>
<dbReference type="CDD" id="cd19873">
    <property type="entry name" value="DSRM_MRPL3_like"/>
    <property type="match status" value="1"/>
</dbReference>
<keyword evidence="5" id="KW-0687">Ribonucleoprotein</keyword>
<keyword evidence="3" id="KW-0689">Ribosomal protein</keyword>
<comment type="subcellular location">
    <subcellularLocation>
        <location evidence="1">Mitochondrion</location>
    </subcellularLocation>
</comment>
<feature type="region of interest" description="Disordered" evidence="9">
    <location>
        <begin position="347"/>
        <end position="366"/>
    </location>
</feature>
<feature type="domain" description="DRBM" evidence="10">
    <location>
        <begin position="220"/>
        <end position="290"/>
    </location>
</feature>
<reference evidence="12" key="1">
    <citation type="journal article" date="2020" name="Nat. Commun.">
        <title>Large-scale genome sequencing of mycorrhizal fungi provides insights into the early evolution of symbiotic traits.</title>
        <authorList>
            <person name="Miyauchi S."/>
            <person name="Kiss E."/>
            <person name="Kuo A."/>
            <person name="Drula E."/>
            <person name="Kohler A."/>
            <person name="Sanchez-Garcia M."/>
            <person name="Morin E."/>
            <person name="Andreopoulos B."/>
            <person name="Barry K.W."/>
            <person name="Bonito G."/>
            <person name="Buee M."/>
            <person name="Carver A."/>
            <person name="Chen C."/>
            <person name="Cichocki N."/>
            <person name="Clum A."/>
            <person name="Culley D."/>
            <person name="Crous P.W."/>
            <person name="Fauchery L."/>
            <person name="Girlanda M."/>
            <person name="Hayes R.D."/>
            <person name="Keri Z."/>
            <person name="LaButti K."/>
            <person name="Lipzen A."/>
            <person name="Lombard V."/>
            <person name="Magnuson J."/>
            <person name="Maillard F."/>
            <person name="Murat C."/>
            <person name="Nolan M."/>
            <person name="Ohm R.A."/>
            <person name="Pangilinan J."/>
            <person name="Pereira M.F."/>
            <person name="Perotto S."/>
            <person name="Peter M."/>
            <person name="Pfister S."/>
            <person name="Riley R."/>
            <person name="Sitrit Y."/>
            <person name="Stielow J.B."/>
            <person name="Szollosi G."/>
            <person name="Zifcakova L."/>
            <person name="Stursova M."/>
            <person name="Spatafora J.W."/>
            <person name="Tedersoo L."/>
            <person name="Vaario L.M."/>
            <person name="Yamada A."/>
            <person name="Yan M."/>
            <person name="Wang P."/>
            <person name="Xu J."/>
            <person name="Bruns T."/>
            <person name="Baldrian P."/>
            <person name="Vilgalys R."/>
            <person name="Dunand C."/>
            <person name="Henrissat B."/>
            <person name="Grigoriev I.V."/>
            <person name="Hibbett D."/>
            <person name="Nagy L.G."/>
            <person name="Martin F.M."/>
        </authorList>
    </citation>
    <scope>NUCLEOTIDE SEQUENCE</scope>
    <source>
        <strain evidence="12">UP504</strain>
    </source>
</reference>
<evidence type="ECO:0000256" key="2">
    <source>
        <dbReference type="ARBA" id="ARBA00022884"/>
    </source>
</evidence>
<sequence>MRRFHPNSFPLRSLPSTKRISALPNAPFPPTQLIERMTPAQTPQLPQFSPEEWGSIQDPSPSALHALAARISFLSTHSPAAKAELLTHALTHPSSLSVYVKYYPRAPLPTSNKALAAVGNSLLGLFAAEWVHASYPHLPTRAIKAAVSAYVGPRTLADVAKEWGALPLLDGLVVQCIGLLPRSVIALLARHSSLADARNFTHTHFLSRIVDLEHLLNFRAPKVVLVETAAKFGMERPISRLIAETGRYSNVPIFIVGIYSGSEKLGEGFGNSLRMAEYRAAEDSLNRLYLTRQPSHLVRLPTSAFPSSFSYPHGLGSFSSLTRPPAPGEEYVAQELGEAEVLFASSDRSGKQAPAADPSASLGASVVGVGDGIQHAS</sequence>
<gene>
    <name evidence="12" type="ORF">BS47DRAFT_1345898</name>
</gene>
<dbReference type="EMBL" id="MU128991">
    <property type="protein sequence ID" value="KAF9512100.1"/>
    <property type="molecule type" value="Genomic_DNA"/>
</dbReference>
<dbReference type="SUPFAM" id="SSF69065">
    <property type="entry name" value="RNase III domain-like"/>
    <property type="match status" value="1"/>
</dbReference>
<dbReference type="PANTHER" id="PTHR11207:SF32">
    <property type="entry name" value="LARGE RIBOSOMAL SUBUNIT PROTEIN ML44"/>
    <property type="match status" value="1"/>
</dbReference>
<dbReference type="PROSITE" id="PS50142">
    <property type="entry name" value="RNASE_3_2"/>
    <property type="match status" value="1"/>
</dbReference>
<accession>A0A9P6AVE0</accession>
<name>A0A9P6AVE0_9AGAM</name>
<dbReference type="GO" id="GO:0003725">
    <property type="term" value="F:double-stranded RNA binding"/>
    <property type="evidence" value="ECO:0007669"/>
    <property type="project" value="InterPro"/>
</dbReference>
<dbReference type="SUPFAM" id="SSF54768">
    <property type="entry name" value="dsRNA-binding domain-like"/>
    <property type="match status" value="1"/>
</dbReference>
<feature type="region of interest" description="Disordered" evidence="9">
    <location>
        <begin position="1"/>
        <end position="24"/>
    </location>
</feature>
<dbReference type="GO" id="GO:0004525">
    <property type="term" value="F:ribonuclease III activity"/>
    <property type="evidence" value="ECO:0007669"/>
    <property type="project" value="InterPro"/>
</dbReference>
<dbReference type="Proteomes" id="UP000886523">
    <property type="component" value="Unassembled WGS sequence"/>
</dbReference>
<evidence type="ECO:0000256" key="9">
    <source>
        <dbReference type="SAM" id="MobiDB-lite"/>
    </source>
</evidence>
<dbReference type="InterPro" id="IPR000999">
    <property type="entry name" value="RNase_III_dom"/>
</dbReference>
<keyword evidence="13" id="KW-1185">Reference proteome</keyword>
<keyword evidence="2 8" id="KW-0694">RNA-binding</keyword>
<evidence type="ECO:0000259" key="10">
    <source>
        <dbReference type="PROSITE" id="PS50137"/>
    </source>
</evidence>
<dbReference type="InterPro" id="IPR014720">
    <property type="entry name" value="dsRBD_dom"/>
</dbReference>
<protein>
    <recommendedName>
        <fullName evidence="7">Large ribosomal subunit protein mL44</fullName>
    </recommendedName>
</protein>
<proteinExistence type="inferred from homology"/>
<evidence type="ECO:0000256" key="3">
    <source>
        <dbReference type="ARBA" id="ARBA00022980"/>
    </source>
</evidence>
<dbReference type="InterPro" id="IPR036389">
    <property type="entry name" value="RNase_III_sf"/>
</dbReference>
<evidence type="ECO:0000256" key="6">
    <source>
        <dbReference type="ARBA" id="ARBA00024034"/>
    </source>
</evidence>
<dbReference type="SMART" id="SM00358">
    <property type="entry name" value="DSRM"/>
    <property type="match status" value="1"/>
</dbReference>
<dbReference type="InterPro" id="IPR044444">
    <property type="entry name" value="Ribosomal_mL44_DSRM_metazoa"/>
</dbReference>
<comment type="similarity">
    <text evidence="6">Belongs to the ribonuclease III family. Mitochondrion-specific ribosomal protein mL44 subfamily.</text>
</comment>
<dbReference type="AlphaFoldDB" id="A0A9P6AVE0"/>
<dbReference type="Gene3D" id="3.30.160.20">
    <property type="match status" value="1"/>
</dbReference>
<evidence type="ECO:0000313" key="13">
    <source>
        <dbReference type="Proteomes" id="UP000886523"/>
    </source>
</evidence>
<keyword evidence="4" id="KW-0496">Mitochondrion</keyword>
<dbReference type="OrthoDB" id="67027at2759"/>
<dbReference type="PANTHER" id="PTHR11207">
    <property type="entry name" value="RIBONUCLEASE III"/>
    <property type="match status" value="1"/>
</dbReference>
<evidence type="ECO:0000256" key="4">
    <source>
        <dbReference type="ARBA" id="ARBA00023128"/>
    </source>
</evidence>
<comment type="caution">
    <text evidence="12">The sequence shown here is derived from an EMBL/GenBank/DDBJ whole genome shotgun (WGS) entry which is preliminary data.</text>
</comment>
<evidence type="ECO:0000259" key="11">
    <source>
        <dbReference type="PROSITE" id="PS50142"/>
    </source>
</evidence>
<dbReference type="Gene3D" id="1.10.1520.10">
    <property type="entry name" value="Ribonuclease III domain"/>
    <property type="match status" value="1"/>
</dbReference>
<evidence type="ECO:0000256" key="5">
    <source>
        <dbReference type="ARBA" id="ARBA00023274"/>
    </source>
</evidence>
<evidence type="ECO:0000256" key="1">
    <source>
        <dbReference type="ARBA" id="ARBA00004173"/>
    </source>
</evidence>
<evidence type="ECO:0000256" key="8">
    <source>
        <dbReference type="PROSITE-ProRule" id="PRU00266"/>
    </source>
</evidence>
<dbReference type="Pfam" id="PF22892">
    <property type="entry name" value="DSRM_MRPL44"/>
    <property type="match status" value="1"/>
</dbReference>
<feature type="domain" description="RNase III" evidence="11">
    <location>
        <begin position="64"/>
        <end position="164"/>
    </location>
</feature>
<dbReference type="GO" id="GO:0006396">
    <property type="term" value="P:RNA processing"/>
    <property type="evidence" value="ECO:0007669"/>
    <property type="project" value="InterPro"/>
</dbReference>
<dbReference type="GO" id="GO:0003735">
    <property type="term" value="F:structural constituent of ribosome"/>
    <property type="evidence" value="ECO:0007669"/>
    <property type="project" value="TreeGrafter"/>
</dbReference>